<name>A0A5N5WT78_9EURO</name>
<evidence type="ECO:0000313" key="7">
    <source>
        <dbReference type="EMBL" id="KAB8071788.1"/>
    </source>
</evidence>
<gene>
    <name evidence="7" type="ORF">BDV29DRAFT_193004</name>
</gene>
<keyword evidence="4 6" id="KW-1133">Transmembrane helix</keyword>
<evidence type="ECO:0000256" key="5">
    <source>
        <dbReference type="ARBA" id="ARBA00023136"/>
    </source>
</evidence>
<evidence type="ECO:0000256" key="4">
    <source>
        <dbReference type="ARBA" id="ARBA00022989"/>
    </source>
</evidence>
<comment type="subcellular location">
    <subcellularLocation>
        <location evidence="1">Membrane</location>
        <topology evidence="1">Multi-pass membrane protein</topology>
    </subcellularLocation>
</comment>
<dbReference type="Proteomes" id="UP000326565">
    <property type="component" value="Unassembled WGS sequence"/>
</dbReference>
<protein>
    <submittedName>
        <fullName evidence="7">Uncharacterized protein</fullName>
    </submittedName>
</protein>
<evidence type="ECO:0000256" key="6">
    <source>
        <dbReference type="SAM" id="Phobius"/>
    </source>
</evidence>
<dbReference type="PANTHER" id="PTHR45649:SF5">
    <property type="entry name" value="GABA TRANSPORTER (EUROFUNG)-RELATED"/>
    <property type="match status" value="1"/>
</dbReference>
<dbReference type="EMBL" id="ML732263">
    <property type="protein sequence ID" value="KAB8071788.1"/>
    <property type="molecule type" value="Genomic_DNA"/>
</dbReference>
<feature type="transmembrane region" description="Helical" evidence="6">
    <location>
        <begin position="121"/>
        <end position="145"/>
    </location>
</feature>
<evidence type="ECO:0000256" key="2">
    <source>
        <dbReference type="ARBA" id="ARBA00022448"/>
    </source>
</evidence>
<dbReference type="GO" id="GO:0016020">
    <property type="term" value="C:membrane"/>
    <property type="evidence" value="ECO:0007669"/>
    <property type="project" value="UniProtKB-SubCell"/>
</dbReference>
<keyword evidence="8" id="KW-1185">Reference proteome</keyword>
<dbReference type="GO" id="GO:0022857">
    <property type="term" value="F:transmembrane transporter activity"/>
    <property type="evidence" value="ECO:0007669"/>
    <property type="project" value="UniProtKB-ARBA"/>
</dbReference>
<evidence type="ECO:0000256" key="1">
    <source>
        <dbReference type="ARBA" id="ARBA00004141"/>
    </source>
</evidence>
<keyword evidence="2" id="KW-0813">Transport</keyword>
<reference evidence="7 8" key="1">
    <citation type="submission" date="2019-04" db="EMBL/GenBank/DDBJ databases">
        <title>Friends and foes A comparative genomics study of 23 Aspergillus species from section Flavi.</title>
        <authorList>
            <consortium name="DOE Joint Genome Institute"/>
            <person name="Kjaerbolling I."/>
            <person name="Vesth T."/>
            <person name="Frisvad J.C."/>
            <person name="Nybo J.L."/>
            <person name="Theobald S."/>
            <person name="Kildgaard S."/>
            <person name="Isbrandt T."/>
            <person name="Kuo A."/>
            <person name="Sato A."/>
            <person name="Lyhne E.K."/>
            <person name="Kogle M.E."/>
            <person name="Wiebenga A."/>
            <person name="Kun R.S."/>
            <person name="Lubbers R.J."/>
            <person name="Makela M.R."/>
            <person name="Barry K."/>
            <person name="Chovatia M."/>
            <person name="Clum A."/>
            <person name="Daum C."/>
            <person name="Haridas S."/>
            <person name="He G."/>
            <person name="LaButti K."/>
            <person name="Lipzen A."/>
            <person name="Mondo S."/>
            <person name="Riley R."/>
            <person name="Salamov A."/>
            <person name="Simmons B.A."/>
            <person name="Magnuson J.K."/>
            <person name="Henrissat B."/>
            <person name="Mortensen U.H."/>
            <person name="Larsen T.O."/>
            <person name="Devries R.P."/>
            <person name="Grigoriev I.V."/>
            <person name="Machida M."/>
            <person name="Baker S.E."/>
            <person name="Andersen M.R."/>
        </authorList>
    </citation>
    <scope>NUCLEOTIDE SEQUENCE [LARGE SCALE GENOMIC DNA]</scope>
    <source>
        <strain evidence="7 8">CBS 151.66</strain>
    </source>
</reference>
<accession>A0A5N5WT78</accession>
<organism evidence="7 8">
    <name type="scientific">Aspergillus leporis</name>
    <dbReference type="NCBI Taxonomy" id="41062"/>
    <lineage>
        <taxon>Eukaryota</taxon>
        <taxon>Fungi</taxon>
        <taxon>Dikarya</taxon>
        <taxon>Ascomycota</taxon>
        <taxon>Pezizomycotina</taxon>
        <taxon>Eurotiomycetes</taxon>
        <taxon>Eurotiomycetidae</taxon>
        <taxon>Eurotiales</taxon>
        <taxon>Aspergillaceae</taxon>
        <taxon>Aspergillus</taxon>
        <taxon>Aspergillus subgen. Circumdati</taxon>
    </lineage>
</organism>
<feature type="transmembrane region" description="Helical" evidence="6">
    <location>
        <begin position="92"/>
        <end position="115"/>
    </location>
</feature>
<evidence type="ECO:0000256" key="3">
    <source>
        <dbReference type="ARBA" id="ARBA00022692"/>
    </source>
</evidence>
<dbReference type="AlphaFoldDB" id="A0A5N5WT78"/>
<evidence type="ECO:0000313" key="8">
    <source>
        <dbReference type="Proteomes" id="UP000326565"/>
    </source>
</evidence>
<sequence length="206" mass="22395">MESRGASACFRVACLGYDGAIHLTEEMRDLEVAAMLGSIALNAVLGFDFLLAVRFCMGDIQAALNSNTGYPIIEIFRNMTGSTVRSTVMTSMLILTAGLATIPTIVLALLGLVNIGSTTAFNAVLSFVAFALHVSYIVPIGFSLWRRIAAPETLTYGPWRLDCFGAVVNIISLGYLMFTTVFRTVLIFSALYWTIKGRKVYEGPKI</sequence>
<feature type="transmembrane region" description="Helical" evidence="6">
    <location>
        <begin position="166"/>
        <end position="195"/>
    </location>
</feature>
<keyword evidence="5 6" id="KW-0472">Membrane</keyword>
<dbReference type="PANTHER" id="PTHR45649">
    <property type="entry name" value="AMINO-ACID PERMEASE BAT1"/>
    <property type="match status" value="1"/>
</dbReference>
<feature type="transmembrane region" description="Helical" evidence="6">
    <location>
        <begin position="32"/>
        <end position="53"/>
    </location>
</feature>
<keyword evidence="3 6" id="KW-0812">Transmembrane</keyword>
<proteinExistence type="predicted"/>
<dbReference type="OrthoDB" id="3257095at2759"/>